<accession>A0A7Y0LFL3</accession>
<organism evidence="2 3">
    <name type="scientific">Thalassotalea algicola</name>
    <dbReference type="NCBI Taxonomy" id="2716224"/>
    <lineage>
        <taxon>Bacteria</taxon>
        <taxon>Pseudomonadati</taxon>
        <taxon>Pseudomonadota</taxon>
        <taxon>Gammaproteobacteria</taxon>
        <taxon>Alteromonadales</taxon>
        <taxon>Colwelliaceae</taxon>
        <taxon>Thalassotalea</taxon>
    </lineage>
</organism>
<sequence length="217" mass="24844">MKLPQFIKLFCIIFLLQGCQSAYYSAMESFGKHKRDLLADEVENAQEAQQDAQEQFTSALEQLSSLIAFDGGDLQEQYEETQAQYDASEEAAHEVRLRIGDIEKVGQALFDEWQDEIEQYSNAKLKSQSRVKFRDTERKYLRLVKAMHKAESKMTPVLSALKDNTLYLKHNLNARAIGALEGEYQDIKANINSLIKEMNVAIKESEYFLSLLTNADE</sequence>
<keyword evidence="3" id="KW-1185">Reference proteome</keyword>
<gene>
    <name evidence="2" type="ORF">HII17_18705</name>
</gene>
<dbReference type="AlphaFoldDB" id="A0A7Y0LFL3"/>
<evidence type="ECO:0000313" key="2">
    <source>
        <dbReference type="EMBL" id="NMP33583.1"/>
    </source>
</evidence>
<feature type="coiled-coil region" evidence="1">
    <location>
        <begin position="177"/>
        <end position="204"/>
    </location>
</feature>
<comment type="caution">
    <text evidence="2">The sequence shown here is derived from an EMBL/GenBank/DDBJ whole genome shotgun (WGS) entry which is preliminary data.</text>
</comment>
<feature type="coiled-coil region" evidence="1">
    <location>
        <begin position="35"/>
        <end position="98"/>
    </location>
</feature>
<evidence type="ECO:0000256" key="1">
    <source>
        <dbReference type="SAM" id="Coils"/>
    </source>
</evidence>
<reference evidence="2 3" key="1">
    <citation type="submission" date="2020-04" db="EMBL/GenBank/DDBJ databases">
        <title>Thalassotalea sp. M1531, isolated from the surface of marine red alga.</title>
        <authorList>
            <person name="Pang L."/>
            <person name="Lu D.-C."/>
        </authorList>
    </citation>
    <scope>NUCLEOTIDE SEQUENCE [LARGE SCALE GENOMIC DNA]</scope>
    <source>
        <strain evidence="2 3">M1531</strain>
    </source>
</reference>
<dbReference type="InterPro" id="IPR021342">
    <property type="entry name" value="DUF2959"/>
</dbReference>
<dbReference type="PROSITE" id="PS51257">
    <property type="entry name" value="PROKAR_LIPOPROTEIN"/>
    <property type="match status" value="1"/>
</dbReference>
<dbReference type="Pfam" id="PF11172">
    <property type="entry name" value="DUF2959"/>
    <property type="match status" value="1"/>
</dbReference>
<keyword evidence="1" id="KW-0175">Coiled coil</keyword>
<dbReference type="RefSeq" id="WP_169076902.1">
    <property type="nucleotide sequence ID" value="NZ_JABBXH010000010.1"/>
</dbReference>
<name>A0A7Y0LFL3_9GAMM</name>
<dbReference type="Proteomes" id="UP000568664">
    <property type="component" value="Unassembled WGS sequence"/>
</dbReference>
<dbReference type="EMBL" id="JABBXH010000010">
    <property type="protein sequence ID" value="NMP33583.1"/>
    <property type="molecule type" value="Genomic_DNA"/>
</dbReference>
<evidence type="ECO:0000313" key="3">
    <source>
        <dbReference type="Proteomes" id="UP000568664"/>
    </source>
</evidence>
<protein>
    <submittedName>
        <fullName evidence="2">DUF2959 domain-containing protein</fullName>
    </submittedName>
</protein>
<proteinExistence type="predicted"/>